<evidence type="ECO:0000259" key="3">
    <source>
        <dbReference type="PROSITE" id="PS50887"/>
    </source>
</evidence>
<keyword evidence="5" id="KW-1185">Reference proteome</keyword>
<dbReference type="PANTHER" id="PTHR45138:SF9">
    <property type="entry name" value="DIGUANYLATE CYCLASE DGCM-RELATED"/>
    <property type="match status" value="1"/>
</dbReference>
<dbReference type="SUPFAM" id="SSF55073">
    <property type="entry name" value="Nucleotide cyclase"/>
    <property type="match status" value="1"/>
</dbReference>
<name>A0ABS8BJR5_9NEIS</name>
<dbReference type="InterPro" id="IPR043128">
    <property type="entry name" value="Rev_trsase/Diguanyl_cyclase"/>
</dbReference>
<dbReference type="InterPro" id="IPR000160">
    <property type="entry name" value="GGDEF_dom"/>
</dbReference>
<evidence type="ECO:0000313" key="5">
    <source>
        <dbReference type="Proteomes" id="UP001198034"/>
    </source>
</evidence>
<dbReference type="Proteomes" id="UP001198034">
    <property type="component" value="Unassembled WGS sequence"/>
</dbReference>
<dbReference type="PROSITE" id="PS50887">
    <property type="entry name" value="GGDEF"/>
    <property type="match status" value="1"/>
</dbReference>
<comment type="caution">
    <text evidence="4">The sequence shown here is derived from an EMBL/GenBank/DDBJ whole genome shotgun (WGS) entry which is preliminary data.</text>
</comment>
<protein>
    <recommendedName>
        <fullName evidence="1">diguanylate cyclase</fullName>
        <ecNumber evidence="1">2.7.7.65</ecNumber>
    </recommendedName>
</protein>
<dbReference type="EMBL" id="JAJAWG010000002">
    <property type="protein sequence ID" value="MCB5195862.1"/>
    <property type="molecule type" value="Genomic_DNA"/>
</dbReference>
<organism evidence="4 5">
    <name type="scientific">Deefgea salmonis</name>
    <dbReference type="NCBI Taxonomy" id="2875502"/>
    <lineage>
        <taxon>Bacteria</taxon>
        <taxon>Pseudomonadati</taxon>
        <taxon>Pseudomonadota</taxon>
        <taxon>Betaproteobacteria</taxon>
        <taxon>Neisseriales</taxon>
        <taxon>Chitinibacteraceae</taxon>
        <taxon>Deefgea</taxon>
    </lineage>
</organism>
<dbReference type="CDD" id="cd01949">
    <property type="entry name" value="GGDEF"/>
    <property type="match status" value="1"/>
</dbReference>
<proteinExistence type="predicted"/>
<evidence type="ECO:0000313" key="4">
    <source>
        <dbReference type="EMBL" id="MCB5195862.1"/>
    </source>
</evidence>
<dbReference type="InterPro" id="IPR050469">
    <property type="entry name" value="Diguanylate_Cyclase"/>
</dbReference>
<comment type="catalytic activity">
    <reaction evidence="2">
        <text>2 GTP = 3',3'-c-di-GMP + 2 diphosphate</text>
        <dbReference type="Rhea" id="RHEA:24898"/>
        <dbReference type="ChEBI" id="CHEBI:33019"/>
        <dbReference type="ChEBI" id="CHEBI:37565"/>
        <dbReference type="ChEBI" id="CHEBI:58805"/>
        <dbReference type="EC" id="2.7.7.65"/>
    </reaction>
</comment>
<dbReference type="SMART" id="SM00267">
    <property type="entry name" value="GGDEF"/>
    <property type="match status" value="1"/>
</dbReference>
<dbReference type="InterPro" id="IPR029787">
    <property type="entry name" value="Nucleotide_cyclase"/>
</dbReference>
<feature type="domain" description="GGDEF" evidence="3">
    <location>
        <begin position="63"/>
        <end position="197"/>
    </location>
</feature>
<accession>A0ABS8BJR5</accession>
<evidence type="ECO:0000256" key="1">
    <source>
        <dbReference type="ARBA" id="ARBA00012528"/>
    </source>
</evidence>
<evidence type="ECO:0000256" key="2">
    <source>
        <dbReference type="ARBA" id="ARBA00034247"/>
    </source>
</evidence>
<dbReference type="EC" id="2.7.7.65" evidence="1"/>
<dbReference type="NCBIfam" id="TIGR00254">
    <property type="entry name" value="GGDEF"/>
    <property type="match status" value="1"/>
</dbReference>
<dbReference type="Pfam" id="PF00990">
    <property type="entry name" value="GGDEF"/>
    <property type="match status" value="1"/>
</dbReference>
<reference evidence="4 5" key="1">
    <citation type="submission" date="2021-10" db="EMBL/GenBank/DDBJ databases">
        <authorList>
            <person name="Chen M."/>
        </authorList>
    </citation>
    <scope>NUCLEOTIDE SEQUENCE [LARGE SCALE GENOMIC DNA]</scope>
    <source>
        <strain evidence="4 5">H3-26</strain>
    </source>
</reference>
<dbReference type="RefSeq" id="WP_226763644.1">
    <property type="nucleotide sequence ID" value="NZ_JAJAWG010000002.1"/>
</dbReference>
<dbReference type="PANTHER" id="PTHR45138">
    <property type="entry name" value="REGULATORY COMPONENTS OF SENSORY TRANSDUCTION SYSTEM"/>
    <property type="match status" value="1"/>
</dbReference>
<dbReference type="Gene3D" id="3.30.70.270">
    <property type="match status" value="1"/>
</dbReference>
<sequence>MSLIIALCIGLAVGLLLQANKIRLLRQQLTEQQLRDALTGLYQRPHLFTLSAREVNRAQRSQSKMAVLIADMDHCAEINANHGLHAGDLALKRLAESALKSVRDFDLVGRYSGEEIALVLPDTDYKGAMVVAERLRNNVKQIPITLPNQSEFYISITIGLAAFDMETETFEDILVAADSALQSAKKMGVDRIEAFPASIPVVSSSLNPAPSP</sequence>
<gene>
    <name evidence="4" type="ORF">LG219_06105</name>
</gene>